<reference evidence="1 2" key="1">
    <citation type="journal article" date="2013" name="BMC Genomics">
        <title>Comparative genomics of parasitic silkworm microsporidia reveal an association between genome expansion and host adaptation.</title>
        <authorList>
            <person name="Pan G."/>
            <person name="Xu J."/>
            <person name="Li T."/>
            <person name="Xia Q."/>
            <person name="Liu S.L."/>
            <person name="Zhang G."/>
            <person name="Li S."/>
            <person name="Li C."/>
            <person name="Liu H."/>
            <person name="Yang L."/>
            <person name="Liu T."/>
            <person name="Zhang X."/>
            <person name="Wu Z."/>
            <person name="Fan W."/>
            <person name="Dang X."/>
            <person name="Xiang H."/>
            <person name="Tao M."/>
            <person name="Li Y."/>
            <person name="Hu J."/>
            <person name="Li Z."/>
            <person name="Lin L."/>
            <person name="Luo J."/>
            <person name="Geng L."/>
            <person name="Wang L."/>
            <person name="Long M."/>
            <person name="Wan Y."/>
            <person name="He N."/>
            <person name="Zhang Z."/>
            <person name="Lu C."/>
            <person name="Keeling P.J."/>
            <person name="Wang J."/>
            <person name="Xiang Z."/>
            <person name="Zhou Z."/>
        </authorList>
    </citation>
    <scope>NUCLEOTIDE SEQUENCE [LARGE SCALE GENOMIC DNA]</scope>
    <source>
        <strain evidence="2">CQ1 / CVCC 102059</strain>
    </source>
</reference>
<dbReference type="VEuPathDB" id="MicrosporidiaDB:NBO_6g0004"/>
<protein>
    <submittedName>
        <fullName evidence="1">Uncharacterized protein</fullName>
    </submittedName>
</protein>
<evidence type="ECO:0000313" key="2">
    <source>
        <dbReference type="Proteomes" id="UP000016927"/>
    </source>
</evidence>
<sequence length="170" mass="20146">MYLKDLEHKSYIEFHLEVHKEYEKRGESDCLTIQPSEDAFENLLKSYAHFKKIEKEQNKVGEVEEKQNIDKLNESATLHNKMYRGGKFTVYLNDLTSKTNAKLLFEVYKDPFNLDSFFIDPREGFKENMNSLINKLQKSLSDHDKIRYVNSELTEESFENLLKNCLELSF</sequence>
<gene>
    <name evidence="1" type="ORF">NBO_6g0004</name>
</gene>
<dbReference type="EMBL" id="KB908914">
    <property type="protein sequence ID" value="EOB15251.1"/>
    <property type="molecule type" value="Genomic_DNA"/>
</dbReference>
<evidence type="ECO:0000313" key="1">
    <source>
        <dbReference type="EMBL" id="EOB15251.1"/>
    </source>
</evidence>
<dbReference type="Proteomes" id="UP000016927">
    <property type="component" value="Unassembled WGS sequence"/>
</dbReference>
<proteinExistence type="predicted"/>
<dbReference type="AlphaFoldDB" id="R0KWI1"/>
<accession>R0KWI1</accession>
<keyword evidence="2" id="KW-1185">Reference proteome</keyword>
<name>R0KWI1_NOSB1</name>
<organism evidence="1 2">
    <name type="scientific">Nosema bombycis (strain CQ1 / CVCC 102059)</name>
    <name type="common">Microsporidian parasite</name>
    <name type="synonym">Pebrine of silkworm</name>
    <dbReference type="NCBI Taxonomy" id="578461"/>
    <lineage>
        <taxon>Eukaryota</taxon>
        <taxon>Fungi</taxon>
        <taxon>Fungi incertae sedis</taxon>
        <taxon>Microsporidia</taxon>
        <taxon>Nosematidae</taxon>
        <taxon>Nosema</taxon>
    </lineage>
</organism>
<dbReference type="HOGENOM" id="CLU_1571110_0_0_1"/>